<dbReference type="Proteomes" id="UP000226191">
    <property type="component" value="Plasmid p11_78"/>
</dbReference>
<reference evidence="3 4" key="3">
    <citation type="submission" date="2017-02" db="EMBL/GenBank/DDBJ databases">
        <title>Prevalence of linear plasmids in Cutibacterium acnes isolates obtained from cancerous prostatic tissue.</title>
        <authorList>
            <person name="Davidsson S."/>
            <person name="Bruggemann H."/>
        </authorList>
    </citation>
    <scope>NUCLEOTIDE SEQUENCE [LARGE SCALE GENOMIC DNA]</scope>
    <source>
        <strain evidence="3 4">11-78</strain>
        <plasmid evidence="3 4">p11_78</plasmid>
    </source>
</reference>
<dbReference type="SUPFAM" id="SSF52540">
    <property type="entry name" value="P-loop containing nucleoside triphosphate hydrolases"/>
    <property type="match status" value="1"/>
</dbReference>
<dbReference type="RefSeq" id="WP_002520157.1">
    <property type="nucleotide sequence ID" value="NZ_CAMHUX010000014.1"/>
</dbReference>
<gene>
    <name evidence="3" type="ORF">B1B09_12530</name>
</gene>
<dbReference type="PATRIC" id="fig|1747.87.peg.2439"/>
<name>H9ZMM1_CUTAC</name>
<dbReference type="InterPro" id="IPR002586">
    <property type="entry name" value="CobQ/CobB/MinD/ParA_Nub-bd_dom"/>
</dbReference>
<dbReference type="AlphaFoldDB" id="H9ZMM1"/>
<feature type="domain" description="CobQ/CobB/MinD/ParA nucleotide binding" evidence="1">
    <location>
        <begin position="4"/>
        <end position="171"/>
    </location>
</feature>
<dbReference type="CDD" id="cd02042">
    <property type="entry name" value="ParAB_family"/>
    <property type="match status" value="1"/>
</dbReference>
<dbReference type="EMBL" id="JQ612072">
    <property type="protein sequence ID" value="AFH37412.1"/>
    <property type="molecule type" value="Genomic_DNA"/>
</dbReference>
<sequence length="196" mass="20808">MIWSIINAKGGVGKTTAAILLAAALHETGRMVRVKDADPQGSASSWAECTLSNADPLGFPVEPANKATLQHLVAGPEEVVIIDTPPGNGDIITAAIRAADLVIIPTDTSGLDMARTWETHDAAAGTPRVVLLSKAEPNTSLFKEGRDLLANDSQTQLVDHVIPKRQVIKRAYGCTPEPETIAFFADVADELLEMMS</sequence>
<protein>
    <submittedName>
        <fullName evidence="3">Cobalamin biosynthesis protein CobQ</fullName>
    </submittedName>
    <submittedName>
        <fullName evidence="2">ParA family protein</fullName>
    </submittedName>
</protein>
<evidence type="ECO:0000313" key="4">
    <source>
        <dbReference type="Proteomes" id="UP000226191"/>
    </source>
</evidence>
<dbReference type="EMBL" id="MVCE01000015">
    <property type="protein sequence ID" value="PGF31190.1"/>
    <property type="molecule type" value="Genomic_DNA"/>
</dbReference>
<evidence type="ECO:0000313" key="2">
    <source>
        <dbReference type="EMBL" id="AFH37412.1"/>
    </source>
</evidence>
<dbReference type="PANTHER" id="PTHR13696:SF99">
    <property type="entry name" value="COBYRINIC ACID AC-DIAMIDE SYNTHASE"/>
    <property type="match status" value="1"/>
</dbReference>
<reference evidence="2" key="1">
    <citation type="journal article" date="2012" name="PLoS ONE">
        <title>CRISPR/cas Loci of Type II Propionibacterium acnes Confer Immunity against Acquisition of Mobile Elements Present in Type I P. acnes.</title>
        <authorList>
            <person name="Bruggemann H."/>
            <person name="Lomholt H.B."/>
            <person name="Tettelin H."/>
            <person name="Kilian M."/>
        </authorList>
    </citation>
    <scope>NUCLEOTIDE SEQUENCE</scope>
    <source>
        <strain evidence="2">15.1.R1</strain>
    </source>
</reference>
<evidence type="ECO:0000313" key="3">
    <source>
        <dbReference type="EMBL" id="PGF31190.1"/>
    </source>
</evidence>
<evidence type="ECO:0000259" key="1">
    <source>
        <dbReference type="Pfam" id="PF01656"/>
    </source>
</evidence>
<keyword evidence="3" id="KW-0614">Plasmid</keyword>
<organism evidence="2">
    <name type="scientific">Cutibacterium acnes</name>
    <name type="common">Propionibacterium acnes</name>
    <dbReference type="NCBI Taxonomy" id="1747"/>
    <lineage>
        <taxon>Bacteria</taxon>
        <taxon>Bacillati</taxon>
        <taxon>Actinomycetota</taxon>
        <taxon>Actinomycetes</taxon>
        <taxon>Propionibacteriales</taxon>
        <taxon>Propionibacteriaceae</taxon>
        <taxon>Cutibacterium</taxon>
    </lineage>
</organism>
<reference evidence="2" key="2">
    <citation type="submission" date="2012-02" db="EMBL/GenBank/DDBJ databases">
        <authorList>
            <person name="Brueggemann H."/>
            <person name="Lomholt H.B."/>
            <person name="Tettelin H."/>
            <person name="Kilian M."/>
        </authorList>
    </citation>
    <scope>NUCLEOTIDE SEQUENCE</scope>
    <source>
        <strain evidence="2">15.1.R1</strain>
    </source>
</reference>
<dbReference type="Pfam" id="PF01656">
    <property type="entry name" value="CbiA"/>
    <property type="match status" value="1"/>
</dbReference>
<dbReference type="Gene3D" id="3.40.50.300">
    <property type="entry name" value="P-loop containing nucleotide triphosphate hydrolases"/>
    <property type="match status" value="1"/>
</dbReference>
<dbReference type="PIRSF" id="PIRSF009320">
    <property type="entry name" value="Nuc_binding_HP_1000"/>
    <property type="match status" value="1"/>
</dbReference>
<accession>H9ZMM1</accession>
<dbReference type="InterPro" id="IPR027417">
    <property type="entry name" value="P-loop_NTPase"/>
</dbReference>
<geneLocation type="plasmid" evidence="3 4">
    <name>p11_78</name>
</geneLocation>
<proteinExistence type="predicted"/>
<dbReference type="PANTHER" id="PTHR13696">
    <property type="entry name" value="P-LOOP CONTAINING NUCLEOSIDE TRIPHOSPHATE HYDROLASE"/>
    <property type="match status" value="1"/>
</dbReference>
<dbReference type="InterPro" id="IPR050678">
    <property type="entry name" value="DNA_Partitioning_ATPase"/>
</dbReference>